<dbReference type="PANTHER" id="PTHR12585">
    <property type="entry name" value="SCC1 / RAD21 FAMILY MEMBER"/>
    <property type="match status" value="1"/>
</dbReference>
<comment type="subcellular location">
    <subcellularLocation>
        <location evidence="1">Nucleus</location>
    </subcellularLocation>
</comment>
<gene>
    <name evidence="4" type="ORF">HannXRQ_Chr11g0321241</name>
</gene>
<evidence type="ECO:0000256" key="2">
    <source>
        <dbReference type="ARBA" id="ARBA00023242"/>
    </source>
</evidence>
<evidence type="ECO:0000259" key="3">
    <source>
        <dbReference type="Pfam" id="PF04825"/>
    </source>
</evidence>
<dbReference type="Proteomes" id="UP000215914">
    <property type="component" value="Chromosome 11"/>
</dbReference>
<dbReference type="PANTHER" id="PTHR12585:SF69">
    <property type="entry name" value="FI11703P"/>
    <property type="match status" value="1"/>
</dbReference>
<proteinExistence type="predicted"/>
<accession>A0A251T7H8</accession>
<feature type="domain" description="Rad21/Rec8-like protein N-terminal" evidence="3">
    <location>
        <begin position="1"/>
        <end position="41"/>
    </location>
</feature>
<protein>
    <submittedName>
        <fullName evidence="4">Putative rad21/Rec8-like protein</fullName>
    </submittedName>
</protein>
<dbReference type="GO" id="GO:0005634">
    <property type="term" value="C:nucleus"/>
    <property type="evidence" value="ECO:0007669"/>
    <property type="project" value="UniProtKB-SubCell"/>
</dbReference>
<dbReference type="EMBL" id="CM007900">
    <property type="protein sequence ID" value="OTG06612.1"/>
    <property type="molecule type" value="Genomic_DNA"/>
</dbReference>
<dbReference type="InterPro" id="IPR006910">
    <property type="entry name" value="Rad21_Rec8_N"/>
</dbReference>
<dbReference type="GO" id="GO:0007062">
    <property type="term" value="P:sister chromatid cohesion"/>
    <property type="evidence" value="ECO:0007669"/>
    <property type="project" value="InterPro"/>
</dbReference>
<dbReference type="STRING" id="4232.A0A251T7H8"/>
<organism evidence="4 5">
    <name type="scientific">Helianthus annuus</name>
    <name type="common">Common sunflower</name>
    <dbReference type="NCBI Taxonomy" id="4232"/>
    <lineage>
        <taxon>Eukaryota</taxon>
        <taxon>Viridiplantae</taxon>
        <taxon>Streptophyta</taxon>
        <taxon>Embryophyta</taxon>
        <taxon>Tracheophyta</taxon>
        <taxon>Spermatophyta</taxon>
        <taxon>Magnoliopsida</taxon>
        <taxon>eudicotyledons</taxon>
        <taxon>Gunneridae</taxon>
        <taxon>Pentapetalae</taxon>
        <taxon>asterids</taxon>
        <taxon>campanulids</taxon>
        <taxon>Asterales</taxon>
        <taxon>Asteraceae</taxon>
        <taxon>Asteroideae</taxon>
        <taxon>Heliantheae alliance</taxon>
        <taxon>Heliantheae</taxon>
        <taxon>Helianthus</taxon>
    </lineage>
</organism>
<dbReference type="AlphaFoldDB" id="A0A251T7H8"/>
<keyword evidence="5" id="KW-1185">Reference proteome</keyword>
<evidence type="ECO:0000256" key="1">
    <source>
        <dbReference type="ARBA" id="ARBA00004123"/>
    </source>
</evidence>
<evidence type="ECO:0000313" key="4">
    <source>
        <dbReference type="EMBL" id="OTG06612.1"/>
    </source>
</evidence>
<keyword evidence="2" id="KW-0539">Nucleus</keyword>
<evidence type="ECO:0000313" key="5">
    <source>
        <dbReference type="Proteomes" id="UP000215914"/>
    </source>
</evidence>
<reference evidence="5" key="1">
    <citation type="journal article" date="2017" name="Nature">
        <title>The sunflower genome provides insights into oil metabolism, flowering and Asterid evolution.</title>
        <authorList>
            <person name="Badouin H."/>
            <person name="Gouzy J."/>
            <person name="Grassa C.J."/>
            <person name="Murat F."/>
            <person name="Staton S.E."/>
            <person name="Cottret L."/>
            <person name="Lelandais-Briere C."/>
            <person name="Owens G.L."/>
            <person name="Carrere S."/>
            <person name="Mayjonade B."/>
            <person name="Legrand L."/>
            <person name="Gill N."/>
            <person name="Kane N.C."/>
            <person name="Bowers J.E."/>
            <person name="Hubner S."/>
            <person name="Bellec A."/>
            <person name="Berard A."/>
            <person name="Berges H."/>
            <person name="Blanchet N."/>
            <person name="Boniface M.C."/>
            <person name="Brunel D."/>
            <person name="Catrice O."/>
            <person name="Chaidir N."/>
            <person name="Claudel C."/>
            <person name="Donnadieu C."/>
            <person name="Faraut T."/>
            <person name="Fievet G."/>
            <person name="Helmstetter N."/>
            <person name="King M."/>
            <person name="Knapp S.J."/>
            <person name="Lai Z."/>
            <person name="Le Paslier M.C."/>
            <person name="Lippi Y."/>
            <person name="Lorenzon L."/>
            <person name="Mandel J.R."/>
            <person name="Marage G."/>
            <person name="Marchand G."/>
            <person name="Marquand E."/>
            <person name="Bret-Mestries E."/>
            <person name="Morien E."/>
            <person name="Nambeesan S."/>
            <person name="Nguyen T."/>
            <person name="Pegot-Espagnet P."/>
            <person name="Pouilly N."/>
            <person name="Raftis F."/>
            <person name="Sallet E."/>
            <person name="Schiex T."/>
            <person name="Thomas J."/>
            <person name="Vandecasteele C."/>
            <person name="Vares D."/>
            <person name="Vear F."/>
            <person name="Vautrin S."/>
            <person name="Crespi M."/>
            <person name="Mangin B."/>
            <person name="Burke J.M."/>
            <person name="Salse J."/>
            <person name="Munos S."/>
            <person name="Vincourt P."/>
            <person name="Rieseberg L.H."/>
            <person name="Langlade N.B."/>
        </authorList>
    </citation>
    <scope>NUCLEOTIDE SEQUENCE [LARGE SCALE GENOMIC DNA]</scope>
    <source>
        <strain evidence="5">cv. SF193</strain>
    </source>
</reference>
<dbReference type="Pfam" id="PF04825">
    <property type="entry name" value="Rad21_Rec8_N"/>
    <property type="match status" value="1"/>
</dbReference>
<dbReference type="InterPro" id="IPR039781">
    <property type="entry name" value="Rad21/Rec8-like"/>
</dbReference>
<name>A0A251T7H8_HELAN</name>
<dbReference type="InParanoid" id="A0A251T7H8"/>
<dbReference type="GO" id="GO:0008278">
    <property type="term" value="C:cohesin complex"/>
    <property type="evidence" value="ECO:0007669"/>
    <property type="project" value="InterPro"/>
</dbReference>
<sequence>MFYSQFILAKKGPLGTIWIAAHLERKLRKNQVADTDIGVSVACGFGFVVFADPVVAERVVKDKHIIDGSDVEGKAVSTDDQTSC</sequence>